<dbReference type="PROSITE" id="PS00671">
    <property type="entry name" value="D_2_HYDROXYACID_DH_3"/>
    <property type="match status" value="1"/>
</dbReference>
<dbReference type="PANTHER" id="PTHR43333">
    <property type="entry name" value="2-HACID_DH_C DOMAIN-CONTAINING PROTEIN"/>
    <property type="match status" value="1"/>
</dbReference>
<proteinExistence type="predicted"/>
<evidence type="ECO:0000313" key="5">
    <source>
        <dbReference type="Proteomes" id="UP001609175"/>
    </source>
</evidence>
<evidence type="ECO:0000259" key="3">
    <source>
        <dbReference type="Pfam" id="PF02826"/>
    </source>
</evidence>
<evidence type="ECO:0000256" key="1">
    <source>
        <dbReference type="ARBA" id="ARBA00023002"/>
    </source>
</evidence>
<dbReference type="Pfam" id="PF02826">
    <property type="entry name" value="2-Hacid_dh_C"/>
    <property type="match status" value="1"/>
</dbReference>
<evidence type="ECO:0000313" key="4">
    <source>
        <dbReference type="EMBL" id="MFH5207153.1"/>
    </source>
</evidence>
<dbReference type="SUPFAM" id="SSF51735">
    <property type="entry name" value="NAD(P)-binding Rossmann-fold domains"/>
    <property type="match status" value="1"/>
</dbReference>
<dbReference type="PANTHER" id="PTHR43333:SF1">
    <property type="entry name" value="D-ISOMER SPECIFIC 2-HYDROXYACID DEHYDROGENASE NAD-BINDING DOMAIN-CONTAINING PROTEIN"/>
    <property type="match status" value="1"/>
</dbReference>
<organism evidence="4 5">
    <name type="scientific">Antrihabitans spumae</name>
    <dbReference type="NCBI Taxonomy" id="3373370"/>
    <lineage>
        <taxon>Bacteria</taxon>
        <taxon>Bacillati</taxon>
        <taxon>Actinomycetota</taxon>
        <taxon>Actinomycetes</taxon>
        <taxon>Mycobacteriales</taxon>
        <taxon>Nocardiaceae</taxon>
        <taxon>Antrihabitans</taxon>
    </lineage>
</organism>
<protein>
    <submittedName>
        <fullName evidence="4">D-isomer specific 2-hydroxyacid dehydrogenase family protein</fullName>
    </submittedName>
</protein>
<keyword evidence="1" id="KW-0560">Oxidoreductase</keyword>
<dbReference type="Proteomes" id="UP001609175">
    <property type="component" value="Unassembled WGS sequence"/>
</dbReference>
<dbReference type="EMBL" id="JBIMSO010000009">
    <property type="protein sequence ID" value="MFH5207153.1"/>
    <property type="molecule type" value="Genomic_DNA"/>
</dbReference>
<dbReference type="InterPro" id="IPR029753">
    <property type="entry name" value="D-isomer_DH_CS"/>
</dbReference>
<gene>
    <name evidence="4" type="ORF">ACHIPZ_02810</name>
</gene>
<feature type="domain" description="D-isomer specific 2-hydroxyacid dehydrogenase NAD-binding" evidence="3">
    <location>
        <begin position="101"/>
        <end position="267"/>
    </location>
</feature>
<accession>A0ABW7JH10</accession>
<dbReference type="RefSeq" id="WP_395112586.1">
    <property type="nucleotide sequence ID" value="NZ_JBIMSO010000009.1"/>
</dbReference>
<evidence type="ECO:0000256" key="2">
    <source>
        <dbReference type="ARBA" id="ARBA00023027"/>
    </source>
</evidence>
<keyword evidence="2" id="KW-0520">NAD</keyword>
<dbReference type="InterPro" id="IPR006140">
    <property type="entry name" value="D-isomer_DH_NAD-bd"/>
</dbReference>
<comment type="caution">
    <text evidence="4">The sequence shown here is derived from an EMBL/GenBank/DDBJ whole genome shotgun (WGS) entry which is preliminary data.</text>
</comment>
<sequence length="306" mass="32003">MPSTVIALGPKHEPVLVDAIERGNATVGDLDKARGLVWAAGPADFPQLPESIEWVQLSSAGIEEFFAAGVIDQHPDVQFTSAAAIFAPTVAEHALALLLAGVRYLPEQILADSWRQQEFLPHIGTLRGSTVTIIGAGGIGRALIPMLAALGAHVIAVSRSGRPVPGAVETLPVNRLGEIWSRTDHVVVAAPATPATKHLIGAEELAALRSTSWVINIARGSLIDTDALVDALASNSIGGAGLDVTDPEPLPDGHPLWALPNAIVTPHDSNPPQRRVAAFADHVAANVARFSSGQDLIAKVDRNSGY</sequence>
<dbReference type="CDD" id="cd12159">
    <property type="entry name" value="2-Hacid_dh_2"/>
    <property type="match status" value="1"/>
</dbReference>
<name>A0ABW7JH10_9NOCA</name>
<dbReference type="Gene3D" id="3.40.50.720">
    <property type="entry name" value="NAD(P)-binding Rossmann-like Domain"/>
    <property type="match status" value="2"/>
</dbReference>
<reference evidence="4 5" key="1">
    <citation type="submission" date="2024-10" db="EMBL/GenBank/DDBJ databases">
        <authorList>
            <person name="Riesco R."/>
        </authorList>
    </citation>
    <scope>NUCLEOTIDE SEQUENCE [LARGE SCALE GENOMIC DNA]</scope>
    <source>
        <strain evidence="4 5">NCIMB 15449</strain>
    </source>
</reference>
<dbReference type="InterPro" id="IPR036291">
    <property type="entry name" value="NAD(P)-bd_dom_sf"/>
</dbReference>